<dbReference type="InterPro" id="IPR011990">
    <property type="entry name" value="TPR-like_helical_dom_sf"/>
</dbReference>
<reference evidence="10 11" key="1">
    <citation type="submission" date="2019-07" db="EMBL/GenBank/DDBJ databases">
        <title>Genomic Encyclopedia of Archaeal and Bacterial Type Strains, Phase II (KMG-II): from individual species to whole genera.</title>
        <authorList>
            <person name="Goeker M."/>
        </authorList>
    </citation>
    <scope>NUCLEOTIDE SEQUENCE [LARGE SCALE GENOMIC DNA]</scope>
    <source>
        <strain evidence="10 11">ATCC BAA-1139</strain>
    </source>
</reference>
<keyword evidence="5 10" id="KW-0808">Transferase</keyword>
<comment type="caution">
    <text evidence="10">The sequence shown here is derived from an EMBL/GenBank/DDBJ whole genome shotgun (WGS) entry which is preliminary data.</text>
</comment>
<evidence type="ECO:0000256" key="3">
    <source>
        <dbReference type="ARBA" id="ARBA00011970"/>
    </source>
</evidence>
<dbReference type="Pfam" id="PF13432">
    <property type="entry name" value="TPR_16"/>
    <property type="match status" value="2"/>
</dbReference>
<evidence type="ECO:0000256" key="2">
    <source>
        <dbReference type="ARBA" id="ARBA00005386"/>
    </source>
</evidence>
<organism evidence="10 11">
    <name type="scientific">Geobacter argillaceus</name>
    <dbReference type="NCBI Taxonomy" id="345631"/>
    <lineage>
        <taxon>Bacteria</taxon>
        <taxon>Pseudomonadati</taxon>
        <taxon>Thermodesulfobacteriota</taxon>
        <taxon>Desulfuromonadia</taxon>
        <taxon>Geobacterales</taxon>
        <taxon>Geobacteraceae</taxon>
        <taxon>Geobacter</taxon>
    </lineage>
</organism>
<keyword evidence="6" id="KW-0677">Repeat</keyword>
<dbReference type="PANTHER" id="PTHR44835:SF1">
    <property type="entry name" value="PROTEIN O-GLCNAC TRANSFERASE"/>
    <property type="match status" value="1"/>
</dbReference>
<protein>
    <recommendedName>
        <fullName evidence="3">protein O-GlcNAc transferase</fullName>
        <ecNumber evidence="3">2.4.1.255</ecNumber>
    </recommendedName>
</protein>
<evidence type="ECO:0000256" key="5">
    <source>
        <dbReference type="ARBA" id="ARBA00022679"/>
    </source>
</evidence>
<dbReference type="PROSITE" id="PS50005">
    <property type="entry name" value="TPR"/>
    <property type="match status" value="3"/>
</dbReference>
<dbReference type="Gene3D" id="3.40.50.11380">
    <property type="match status" value="1"/>
</dbReference>
<dbReference type="SMART" id="SM00028">
    <property type="entry name" value="TPR"/>
    <property type="match status" value="4"/>
</dbReference>
<dbReference type="InterPro" id="IPR029489">
    <property type="entry name" value="OGT/SEC/SPY_C"/>
</dbReference>
<feature type="domain" description="O-GlcNAc transferase C-terminal" evidence="9">
    <location>
        <begin position="398"/>
        <end position="578"/>
    </location>
</feature>
<evidence type="ECO:0000256" key="8">
    <source>
        <dbReference type="PROSITE-ProRule" id="PRU00339"/>
    </source>
</evidence>
<feature type="repeat" description="TPR" evidence="8">
    <location>
        <begin position="108"/>
        <end position="141"/>
    </location>
</feature>
<evidence type="ECO:0000259" key="9">
    <source>
        <dbReference type="Pfam" id="PF13844"/>
    </source>
</evidence>
<dbReference type="RefSeq" id="WP_170241908.1">
    <property type="nucleotide sequence ID" value="NZ_VLLN01000013.1"/>
</dbReference>
<evidence type="ECO:0000313" key="11">
    <source>
        <dbReference type="Proteomes" id="UP000319449"/>
    </source>
</evidence>
<dbReference type="Pfam" id="PF13181">
    <property type="entry name" value="TPR_8"/>
    <property type="match status" value="1"/>
</dbReference>
<dbReference type="GO" id="GO:0097363">
    <property type="term" value="F:protein O-acetylglucosaminyltransferase activity"/>
    <property type="evidence" value="ECO:0007669"/>
    <property type="project" value="UniProtKB-EC"/>
</dbReference>
<evidence type="ECO:0000256" key="7">
    <source>
        <dbReference type="ARBA" id="ARBA00022803"/>
    </source>
</evidence>
<evidence type="ECO:0000256" key="4">
    <source>
        <dbReference type="ARBA" id="ARBA00022676"/>
    </source>
</evidence>
<evidence type="ECO:0000256" key="1">
    <source>
        <dbReference type="ARBA" id="ARBA00004922"/>
    </source>
</evidence>
<dbReference type="Gene3D" id="1.25.40.10">
    <property type="entry name" value="Tetratricopeptide repeat domain"/>
    <property type="match status" value="1"/>
</dbReference>
<feature type="repeat" description="TPR" evidence="8">
    <location>
        <begin position="74"/>
        <end position="107"/>
    </location>
</feature>
<gene>
    <name evidence="10" type="ORF">JN12_02321</name>
</gene>
<dbReference type="InterPro" id="IPR051939">
    <property type="entry name" value="Glycosyltr_41/O-GlcNAc_trsf"/>
</dbReference>
<feature type="repeat" description="TPR" evidence="8">
    <location>
        <begin position="143"/>
        <end position="176"/>
    </location>
</feature>
<dbReference type="AlphaFoldDB" id="A0A562VLV1"/>
<proteinExistence type="inferred from homology"/>
<dbReference type="Proteomes" id="UP000319449">
    <property type="component" value="Unassembled WGS sequence"/>
</dbReference>
<name>A0A562VLV1_9BACT</name>
<keyword evidence="7 8" id="KW-0802">TPR repeat</keyword>
<dbReference type="InterPro" id="IPR019734">
    <property type="entry name" value="TPR_rpt"/>
</dbReference>
<comment type="pathway">
    <text evidence="1">Protein modification; protein glycosylation.</text>
</comment>
<dbReference type="PANTHER" id="PTHR44835">
    <property type="entry name" value="UDP-N-ACETYLGLUCOSAMINE--PEPTIDE N-ACETYLGLUCOSAMINYLTRANSFERASE SPINDLY-RELATED"/>
    <property type="match status" value="1"/>
</dbReference>
<keyword evidence="11" id="KW-1185">Reference proteome</keyword>
<evidence type="ECO:0000313" key="10">
    <source>
        <dbReference type="EMBL" id="TWJ18870.1"/>
    </source>
</evidence>
<accession>A0A562VLV1</accession>
<evidence type="ECO:0000256" key="6">
    <source>
        <dbReference type="ARBA" id="ARBA00022737"/>
    </source>
</evidence>
<sequence length="599" mass="66649">MHPGNGTATSEQIEHLLATGNLSAAESLSRSLLERRPDDLEALFLLGVCLARRLEWEGAADCFSRACRSAPAIPVLWKNLGIVRQELGDTRGARDCFQQALAIDSRDAELWVSLASVHVVGYAYDRAAECYRHALKLGPSDPAEILNCLATLQVYLGDTGRALNTFEQAISLAPTHVQRLLYSQNRLLTLHYPAHVEPETIAQAHRVWGETFFQGPAACGFSNEPRPDRRLRIGYVSPDFRMNAVSFFIQPVLANHDPARVELFCYANVKQPDEVTRRLREDLRLTWRDITSLDDVQACALIRQDRIDILVDLTGHGADNRLPLCALRPAPVQVTWIGYPDTTGLATIDYRITDAIADPPGMTEHLHTEQLLRLPGCFLCYNPGAEFPAVAPPSCEANDVITFGSMSNFSKITPQLLDIWADLLLRVHGSRLVLRYRGQERERIARDMGGHLERKGVAADRLELLGHASSVVEQLGGYQRMDIALDTFPYNGTTTTCEALWMGVPVVTLAGRTHVSRVGASLLTTVGLPQFIAETPEEYIEKSVALAMNRPLQAALRNRLRGMVSASPLCDHRRFARQVEDAYRTVWARWCAGQERGRT</sequence>
<comment type="similarity">
    <text evidence="2">Belongs to the glycosyltransferase 41 family. O-GlcNAc transferase subfamily.</text>
</comment>
<dbReference type="EC" id="2.4.1.255" evidence="3"/>
<dbReference type="EMBL" id="VLLN01000013">
    <property type="protein sequence ID" value="TWJ18870.1"/>
    <property type="molecule type" value="Genomic_DNA"/>
</dbReference>
<dbReference type="SUPFAM" id="SSF48452">
    <property type="entry name" value="TPR-like"/>
    <property type="match status" value="2"/>
</dbReference>
<dbReference type="Gene3D" id="3.40.50.2000">
    <property type="entry name" value="Glycogen Phosphorylase B"/>
    <property type="match status" value="1"/>
</dbReference>
<dbReference type="Pfam" id="PF13844">
    <property type="entry name" value="Glyco_transf_41"/>
    <property type="match status" value="2"/>
</dbReference>
<feature type="domain" description="O-GlcNAc transferase C-terminal" evidence="9">
    <location>
        <begin position="226"/>
        <end position="379"/>
    </location>
</feature>
<keyword evidence="4" id="KW-0328">Glycosyltransferase</keyword>